<proteinExistence type="predicted"/>
<dbReference type="VEuPathDB" id="FungiDB:BD410DRAFT_167785"/>
<name>A0A4Y7PJP7_9AGAM</name>
<gene>
    <name evidence="2" type="ORF">BD410DRAFT_167785</name>
</gene>
<evidence type="ECO:0000313" key="3">
    <source>
        <dbReference type="Proteomes" id="UP000294933"/>
    </source>
</evidence>
<dbReference type="EMBL" id="ML170309">
    <property type="protein sequence ID" value="TDL14769.1"/>
    <property type="molecule type" value="Genomic_DNA"/>
</dbReference>
<organism evidence="2 3">
    <name type="scientific">Rickenella mellea</name>
    <dbReference type="NCBI Taxonomy" id="50990"/>
    <lineage>
        <taxon>Eukaryota</taxon>
        <taxon>Fungi</taxon>
        <taxon>Dikarya</taxon>
        <taxon>Basidiomycota</taxon>
        <taxon>Agaricomycotina</taxon>
        <taxon>Agaricomycetes</taxon>
        <taxon>Hymenochaetales</taxon>
        <taxon>Rickenellaceae</taxon>
        <taxon>Rickenella</taxon>
    </lineage>
</organism>
<dbReference type="AlphaFoldDB" id="A0A4Y7PJP7"/>
<evidence type="ECO:0000256" key="1">
    <source>
        <dbReference type="SAM" id="MobiDB-lite"/>
    </source>
</evidence>
<evidence type="ECO:0000313" key="2">
    <source>
        <dbReference type="EMBL" id="TDL14769.1"/>
    </source>
</evidence>
<protein>
    <submittedName>
        <fullName evidence="2">Uncharacterized protein</fullName>
    </submittedName>
</protein>
<keyword evidence="3" id="KW-1185">Reference proteome</keyword>
<accession>A0A4Y7PJP7</accession>
<sequence length="103" mass="11662">MFMNPFRGPSQPRSRLPYRPPRILTRKQGLDSDSPTSENTSMDSILHWTFHCVFLVPVLVSVWKDARVIPNATPSDFLPGPSLCALAEHKVFTCSNYFPRAKS</sequence>
<feature type="region of interest" description="Disordered" evidence="1">
    <location>
        <begin position="1"/>
        <end position="39"/>
    </location>
</feature>
<reference evidence="2 3" key="1">
    <citation type="submission" date="2018-06" db="EMBL/GenBank/DDBJ databases">
        <title>A transcriptomic atlas of mushroom development highlights an independent origin of complex multicellularity.</title>
        <authorList>
            <consortium name="DOE Joint Genome Institute"/>
            <person name="Krizsan K."/>
            <person name="Almasi E."/>
            <person name="Merenyi Z."/>
            <person name="Sahu N."/>
            <person name="Viragh M."/>
            <person name="Koszo T."/>
            <person name="Mondo S."/>
            <person name="Kiss B."/>
            <person name="Balint B."/>
            <person name="Kues U."/>
            <person name="Barry K."/>
            <person name="Hegedus J.C."/>
            <person name="Henrissat B."/>
            <person name="Johnson J."/>
            <person name="Lipzen A."/>
            <person name="Ohm R."/>
            <person name="Nagy I."/>
            <person name="Pangilinan J."/>
            <person name="Yan J."/>
            <person name="Xiong Y."/>
            <person name="Grigoriev I.V."/>
            <person name="Hibbett D.S."/>
            <person name="Nagy L.G."/>
        </authorList>
    </citation>
    <scope>NUCLEOTIDE SEQUENCE [LARGE SCALE GENOMIC DNA]</scope>
    <source>
        <strain evidence="2 3">SZMC22713</strain>
    </source>
</reference>
<dbReference type="Proteomes" id="UP000294933">
    <property type="component" value="Unassembled WGS sequence"/>
</dbReference>